<keyword evidence="2" id="KW-1185">Reference proteome</keyword>
<evidence type="ECO:0000313" key="1">
    <source>
        <dbReference type="EMBL" id="SMC90413.1"/>
    </source>
</evidence>
<dbReference type="AlphaFoldDB" id="A0A1W2CZ00"/>
<proteinExistence type="predicted"/>
<dbReference type="NCBIfam" id="TIGR04325">
    <property type="entry name" value="MTase_LIC12133"/>
    <property type="match status" value="1"/>
</dbReference>
<dbReference type="EMBL" id="FWXT01000002">
    <property type="protein sequence ID" value="SMC90413.1"/>
    <property type="molecule type" value="Genomic_DNA"/>
</dbReference>
<dbReference type="GO" id="GO:0008168">
    <property type="term" value="F:methyltransferase activity"/>
    <property type="evidence" value="ECO:0007669"/>
    <property type="project" value="UniProtKB-KW"/>
</dbReference>
<dbReference type="OrthoDB" id="118271at2"/>
<gene>
    <name evidence="1" type="ORF">SAMN04488524_3431</name>
</gene>
<accession>A0A1W2CZ00</accession>
<dbReference type="InterPro" id="IPR027612">
    <property type="entry name" value="Put_MTase_LIC12133"/>
</dbReference>
<organism evidence="1 2">
    <name type="scientific">Pedobacter africanus</name>
    <dbReference type="NCBI Taxonomy" id="151894"/>
    <lineage>
        <taxon>Bacteria</taxon>
        <taxon>Pseudomonadati</taxon>
        <taxon>Bacteroidota</taxon>
        <taxon>Sphingobacteriia</taxon>
        <taxon>Sphingobacteriales</taxon>
        <taxon>Sphingobacteriaceae</taxon>
        <taxon>Pedobacter</taxon>
    </lineage>
</organism>
<sequence length="267" mass="31146">MGLRKLWKKLTKGKVQRYGWSGNYQSWHDVLKNANGYDAGVILEITKNALLKVKRGEAAYERDSVLFDKKEYPFPLLSFLLHSAVSKKKPLHVLDFGGSLGSTYYQIREFLTPEVCSSWSVVEQEHYVVAGNTHFQDQQLKFYRSIEACMQDQQIDFVLLSSSVQYLEQPHAFLDKLATYNFEFILFDRTAFHYGDKDRLTLQVVPPEIYPASYPSWFFNQEGFLKHFSDQYQLVADFSSYVEGEPILYIDNKPVAYSKGFYFKHKK</sequence>
<dbReference type="RefSeq" id="WP_084240210.1">
    <property type="nucleotide sequence ID" value="NZ_FWXT01000002.1"/>
</dbReference>
<keyword evidence="1" id="KW-0489">Methyltransferase</keyword>
<dbReference type="STRING" id="151894.SAMN04488524_3431"/>
<keyword evidence="1" id="KW-0808">Transferase</keyword>
<name>A0A1W2CZ00_9SPHI</name>
<evidence type="ECO:0000313" key="2">
    <source>
        <dbReference type="Proteomes" id="UP000192756"/>
    </source>
</evidence>
<dbReference type="GO" id="GO:0032259">
    <property type="term" value="P:methylation"/>
    <property type="evidence" value="ECO:0007669"/>
    <property type="project" value="UniProtKB-KW"/>
</dbReference>
<reference evidence="2" key="1">
    <citation type="submission" date="2017-04" db="EMBL/GenBank/DDBJ databases">
        <authorList>
            <person name="Varghese N."/>
            <person name="Submissions S."/>
        </authorList>
    </citation>
    <scope>NUCLEOTIDE SEQUENCE [LARGE SCALE GENOMIC DNA]</scope>
    <source>
        <strain evidence="2">DSM 12126</strain>
    </source>
</reference>
<dbReference type="Proteomes" id="UP000192756">
    <property type="component" value="Unassembled WGS sequence"/>
</dbReference>
<protein>
    <submittedName>
        <fullName evidence="1">Putative methyltransferase, LIC12133 family</fullName>
    </submittedName>
</protein>